<comment type="caution">
    <text evidence="1">The sequence shown here is derived from an EMBL/GenBank/DDBJ whole genome shotgun (WGS) entry which is preliminary data.</text>
</comment>
<accession>A0A926DE29</accession>
<dbReference type="AlphaFoldDB" id="A0A926DE29"/>
<sequence>MISNEKGGDTVTVLVVDRDWKALRKTAEAITGKNAAVTVMLKSSGEAAAQFAMDHPVDVVFMCAELFSETLVGKIKRFQPMAECHILGAGQDITPFLVPYAL</sequence>
<protein>
    <submittedName>
        <fullName evidence="1">Uncharacterized protein</fullName>
    </submittedName>
</protein>
<dbReference type="RefSeq" id="WP_249299889.1">
    <property type="nucleotide sequence ID" value="NZ_JACRSP010000002.1"/>
</dbReference>
<dbReference type="Proteomes" id="UP000620366">
    <property type="component" value="Unassembled WGS sequence"/>
</dbReference>
<proteinExistence type="predicted"/>
<evidence type="ECO:0000313" key="2">
    <source>
        <dbReference type="Proteomes" id="UP000620366"/>
    </source>
</evidence>
<name>A0A926DE29_9FIRM</name>
<organism evidence="1 2">
    <name type="scientific">Feifania hominis</name>
    <dbReference type="NCBI Taxonomy" id="2763660"/>
    <lineage>
        <taxon>Bacteria</taxon>
        <taxon>Bacillati</taxon>
        <taxon>Bacillota</taxon>
        <taxon>Clostridia</taxon>
        <taxon>Eubacteriales</taxon>
        <taxon>Feifaniaceae</taxon>
        <taxon>Feifania</taxon>
    </lineage>
</organism>
<dbReference type="EMBL" id="JACRSP010000002">
    <property type="protein sequence ID" value="MBC8536137.1"/>
    <property type="molecule type" value="Genomic_DNA"/>
</dbReference>
<gene>
    <name evidence="1" type="ORF">H8695_05460</name>
</gene>
<keyword evidence="2" id="KW-1185">Reference proteome</keyword>
<evidence type="ECO:0000313" key="1">
    <source>
        <dbReference type="EMBL" id="MBC8536137.1"/>
    </source>
</evidence>
<reference evidence="1" key="1">
    <citation type="submission" date="2020-08" db="EMBL/GenBank/DDBJ databases">
        <title>Genome public.</title>
        <authorList>
            <person name="Liu C."/>
            <person name="Sun Q."/>
        </authorList>
    </citation>
    <scope>NUCLEOTIDE SEQUENCE</scope>
    <source>
        <strain evidence="1">BX7</strain>
    </source>
</reference>